<organism evidence="1 2">
    <name type="scientific">Campylobacter lanienae</name>
    <dbReference type="NCBI Taxonomy" id="75658"/>
    <lineage>
        <taxon>Bacteria</taxon>
        <taxon>Pseudomonadati</taxon>
        <taxon>Campylobacterota</taxon>
        <taxon>Epsilonproteobacteria</taxon>
        <taxon>Campylobacterales</taxon>
        <taxon>Campylobacteraceae</taxon>
        <taxon>Campylobacter</taxon>
    </lineage>
</organism>
<gene>
    <name evidence="1" type="ORF">XK09_00180</name>
</gene>
<evidence type="ECO:0000313" key="1">
    <source>
        <dbReference type="EMBL" id="TWO30910.1"/>
    </source>
</evidence>
<name>A0ABY3GA72_9BACT</name>
<reference evidence="1 2" key="1">
    <citation type="submission" date="2019-07" db="EMBL/GenBank/DDBJ databases">
        <title>Rapid identification of Enteric Bacteria from Whole Genome Sequences (WGS) using Average Nucleotide Identity (ANI).</title>
        <authorList>
            <person name="Lane C."/>
        </authorList>
    </citation>
    <scope>NUCLEOTIDE SEQUENCE [LARGE SCALE GENOMIC DNA]</scope>
    <source>
        <strain evidence="1 2">2013D-9588</strain>
    </source>
</reference>
<keyword evidence="2" id="KW-1185">Reference proteome</keyword>
<evidence type="ECO:0008006" key="3">
    <source>
        <dbReference type="Google" id="ProtNLM"/>
    </source>
</evidence>
<accession>A0ABY3GA72</accession>
<dbReference type="InterPro" id="IPR011004">
    <property type="entry name" value="Trimer_LpxA-like_sf"/>
</dbReference>
<comment type="caution">
    <text evidence="1">The sequence shown here is derived from an EMBL/GenBank/DDBJ whole genome shotgun (WGS) entry which is preliminary data.</text>
</comment>
<dbReference type="Gene3D" id="2.160.10.10">
    <property type="entry name" value="Hexapeptide repeat proteins"/>
    <property type="match status" value="1"/>
</dbReference>
<evidence type="ECO:0000313" key="2">
    <source>
        <dbReference type="Proteomes" id="UP000321599"/>
    </source>
</evidence>
<dbReference type="RefSeq" id="WP_147498543.1">
    <property type="nucleotide sequence ID" value="NZ_VOAV01000004.1"/>
</dbReference>
<dbReference type="SUPFAM" id="SSF51161">
    <property type="entry name" value="Trimeric LpxA-like enzymes"/>
    <property type="match status" value="1"/>
</dbReference>
<proteinExistence type="predicted"/>
<protein>
    <recommendedName>
        <fullName evidence="3">Acetyltransferase</fullName>
    </recommendedName>
</protein>
<dbReference type="EMBL" id="VOAV01000004">
    <property type="protein sequence ID" value="TWO30910.1"/>
    <property type="molecule type" value="Genomic_DNA"/>
</dbReference>
<dbReference type="PANTHER" id="PTHR43017:SF1">
    <property type="entry name" value="ACETYLTRANSFERASE YJL218W-RELATED"/>
    <property type="match status" value="1"/>
</dbReference>
<dbReference type="Proteomes" id="UP000321599">
    <property type="component" value="Unassembled WGS sequence"/>
</dbReference>
<dbReference type="PANTHER" id="PTHR43017">
    <property type="entry name" value="GALACTOSIDE O-ACETYLTRANSFERASE"/>
    <property type="match status" value="1"/>
</dbReference>
<sequence>MQKHIRENGNVIYAYESLDKILNNSNIKFNGKNNILFLAKKCILQKSSIIFSGDNALVFLGDSVTCANINLHSRCLFYGGDSNYYNPSGIRSFLLSERKNIIIGDNSLYSFNIWFRNADPHLIYDNKNNERINFTKSIYIGDHVWFGQDIGVTKGVFVASGAIIGAKSMLCKSCFSNTANAGNPIKEIKNDIFWTGGCVHNWDEEKTKLHEKVDEERFKYTYNQNEFLSPKAIEAKLDSLNTAQEKLEFIYDAIYMNKNKNRFAYFKDMPYDIPLPKYESKFKLLKFEEIEPAPPKPTTPQPTPQEQINSLKEEINKKDIEIKNLKTTSQKAQNIKNHLSYKLGNALIQAHKQWHKGGYIKFIFEAIKIKNEHKFKR</sequence>
<dbReference type="InterPro" id="IPR039369">
    <property type="entry name" value="LacA-like"/>
</dbReference>